<gene>
    <name evidence="2" type="ORF">KDAU_19730</name>
</gene>
<dbReference type="EMBL" id="BIFQ01000001">
    <property type="protein sequence ID" value="GCE04644.1"/>
    <property type="molecule type" value="Genomic_DNA"/>
</dbReference>
<feature type="compositionally biased region" description="Basic and acidic residues" evidence="1">
    <location>
        <begin position="344"/>
        <end position="356"/>
    </location>
</feature>
<proteinExistence type="predicted"/>
<evidence type="ECO:0000256" key="1">
    <source>
        <dbReference type="SAM" id="MobiDB-lite"/>
    </source>
</evidence>
<evidence type="ECO:0000313" key="3">
    <source>
        <dbReference type="Proteomes" id="UP000287224"/>
    </source>
</evidence>
<feature type="region of interest" description="Disordered" evidence="1">
    <location>
        <begin position="150"/>
        <end position="177"/>
    </location>
</feature>
<dbReference type="AlphaFoldDB" id="A0A401ZCP3"/>
<reference evidence="3" key="1">
    <citation type="submission" date="2018-12" db="EMBL/GenBank/DDBJ databases">
        <title>Tengunoibacter tsumagoiensis gen. nov., sp. nov., Dictyobacter kobayashii sp. nov., D. alpinus sp. nov., and D. joshuensis sp. nov. and description of Dictyobacteraceae fam. nov. within the order Ktedonobacterales isolated from Tengu-no-mugimeshi.</title>
        <authorList>
            <person name="Wang C.M."/>
            <person name="Zheng Y."/>
            <person name="Sakai Y."/>
            <person name="Toyoda A."/>
            <person name="Minakuchi Y."/>
            <person name="Abe K."/>
            <person name="Yokota A."/>
            <person name="Yabe S."/>
        </authorList>
    </citation>
    <scope>NUCLEOTIDE SEQUENCE [LARGE SCALE GENOMIC DNA]</scope>
    <source>
        <strain evidence="3">S-27</strain>
    </source>
</reference>
<keyword evidence="3" id="KW-1185">Reference proteome</keyword>
<sequence length="356" mass="38476">MVGTGVLVERASRATHIDDAFALAVWWAETNDGMAGVGLGDRNPGSVRGNGTYPVAYDGYTVYPSYAAAIIEWFNLLHNRYIGQGATTVYSIGGPYVGTPGSGSWAYKVVTLMARYRDEAPPLAAAPIHPQAALAPQPTPRARAYLPIGNEQNWEQRANEKRRQSWLNQKDQTASPRKLPLHSVRNEINPIGQPDQPSDLQQPLLISGIMLLAILLAYSSLRLRRHRIIVVSGINTSAAPIKFPRHTTTDKLAPVPPTPMLIKLEGVPPTPMLTPFGSVPLTPYLPNHDGAASYLSRGESSTEKLPSITIGSSTGSTTEALKTIRTNITLPGGAPIKAENTEEGYLKRFGDNPENA</sequence>
<name>A0A401ZCP3_9CHLR</name>
<evidence type="ECO:0000313" key="2">
    <source>
        <dbReference type="EMBL" id="GCE04644.1"/>
    </source>
</evidence>
<dbReference type="Proteomes" id="UP000287224">
    <property type="component" value="Unassembled WGS sequence"/>
</dbReference>
<organism evidence="2 3">
    <name type="scientific">Dictyobacter aurantiacus</name>
    <dbReference type="NCBI Taxonomy" id="1936993"/>
    <lineage>
        <taxon>Bacteria</taxon>
        <taxon>Bacillati</taxon>
        <taxon>Chloroflexota</taxon>
        <taxon>Ktedonobacteria</taxon>
        <taxon>Ktedonobacterales</taxon>
        <taxon>Dictyobacteraceae</taxon>
        <taxon>Dictyobacter</taxon>
    </lineage>
</organism>
<comment type="caution">
    <text evidence="2">The sequence shown here is derived from an EMBL/GenBank/DDBJ whole genome shotgun (WGS) entry which is preliminary data.</text>
</comment>
<feature type="compositionally biased region" description="Polar residues" evidence="1">
    <location>
        <begin position="165"/>
        <end position="175"/>
    </location>
</feature>
<protein>
    <recommendedName>
        <fullName evidence="4">Mannosyl-glycoprotein endo-beta-N-acetylglucosamidase-like domain-containing protein</fullName>
    </recommendedName>
</protein>
<accession>A0A401ZCP3</accession>
<feature type="region of interest" description="Disordered" evidence="1">
    <location>
        <begin position="333"/>
        <end position="356"/>
    </location>
</feature>
<evidence type="ECO:0008006" key="4">
    <source>
        <dbReference type="Google" id="ProtNLM"/>
    </source>
</evidence>